<evidence type="ECO:0000313" key="8">
    <source>
        <dbReference type="Proteomes" id="UP000190065"/>
    </source>
</evidence>
<dbReference type="GO" id="GO:0000166">
    <property type="term" value="F:nucleotide binding"/>
    <property type="evidence" value="ECO:0007669"/>
    <property type="project" value="UniProtKB-KW"/>
</dbReference>
<feature type="binding site" evidence="5">
    <location>
        <position position="101"/>
    </location>
    <ligand>
        <name>a divalent metal cation</name>
        <dbReference type="ChEBI" id="CHEBI:60240"/>
    </ligand>
</feature>
<reference evidence="7 8" key="1">
    <citation type="submission" date="2017-02" db="EMBL/GenBank/DDBJ databases">
        <authorList>
            <person name="Peterson S.W."/>
        </authorList>
    </citation>
    <scope>NUCLEOTIDE SEQUENCE [LARGE SCALE GENOMIC DNA]</scope>
    <source>
        <strain evidence="7 8">ATCC 43324</strain>
    </source>
</reference>
<organism evidence="7 8">
    <name type="scientific">Segatella oulorum</name>
    <dbReference type="NCBI Taxonomy" id="28136"/>
    <lineage>
        <taxon>Bacteria</taxon>
        <taxon>Pseudomonadati</taxon>
        <taxon>Bacteroidota</taxon>
        <taxon>Bacteroidia</taxon>
        <taxon>Bacteroidales</taxon>
        <taxon>Prevotellaceae</taxon>
        <taxon>Segatella</taxon>
    </lineage>
</organism>
<comment type="catalytic activity">
    <reaction evidence="1 5">
        <text>a ribonucleoside 5'-phosphate + H2O = a ribonucleoside + phosphate</text>
        <dbReference type="Rhea" id="RHEA:12484"/>
        <dbReference type="ChEBI" id="CHEBI:15377"/>
        <dbReference type="ChEBI" id="CHEBI:18254"/>
        <dbReference type="ChEBI" id="CHEBI:43474"/>
        <dbReference type="ChEBI" id="CHEBI:58043"/>
        <dbReference type="EC" id="3.1.3.5"/>
    </reaction>
</comment>
<dbReference type="PANTHER" id="PTHR30457">
    <property type="entry name" value="5'-NUCLEOTIDASE SURE"/>
    <property type="match status" value="1"/>
</dbReference>
<dbReference type="RefSeq" id="WP_025071267.1">
    <property type="nucleotide sequence ID" value="NZ_FUXK01000020.1"/>
</dbReference>
<evidence type="ECO:0000256" key="3">
    <source>
        <dbReference type="ARBA" id="ARBA00022723"/>
    </source>
</evidence>
<evidence type="ECO:0000256" key="5">
    <source>
        <dbReference type="HAMAP-Rule" id="MF_00060"/>
    </source>
</evidence>
<evidence type="ECO:0000256" key="1">
    <source>
        <dbReference type="ARBA" id="ARBA00000815"/>
    </source>
</evidence>
<dbReference type="InterPro" id="IPR030048">
    <property type="entry name" value="SurE"/>
</dbReference>
<feature type="binding site" evidence="5">
    <location>
        <position position="44"/>
    </location>
    <ligand>
        <name>a divalent metal cation</name>
        <dbReference type="ChEBI" id="CHEBI:60240"/>
    </ligand>
</feature>
<evidence type="ECO:0000313" key="7">
    <source>
        <dbReference type="EMBL" id="SKA00177.1"/>
    </source>
</evidence>
<dbReference type="GO" id="GO:0008253">
    <property type="term" value="F:5'-nucleotidase activity"/>
    <property type="evidence" value="ECO:0007669"/>
    <property type="project" value="UniProtKB-UniRule"/>
</dbReference>
<accession>A0A1T4Q956</accession>
<dbReference type="GO" id="GO:0005737">
    <property type="term" value="C:cytoplasm"/>
    <property type="evidence" value="ECO:0007669"/>
    <property type="project" value="UniProtKB-SubCell"/>
</dbReference>
<dbReference type="AlphaFoldDB" id="A0A1T4Q956"/>
<dbReference type="PANTHER" id="PTHR30457:SF0">
    <property type="entry name" value="PHOSPHATASE, PUTATIVE (AFU_ORTHOLOGUE AFUA_4G01070)-RELATED"/>
    <property type="match status" value="1"/>
</dbReference>
<keyword evidence="5" id="KW-0547">Nucleotide-binding</keyword>
<comment type="subcellular location">
    <subcellularLocation>
        <location evidence="5">Cytoplasm</location>
    </subcellularLocation>
</comment>
<dbReference type="Proteomes" id="UP000190065">
    <property type="component" value="Unassembled WGS sequence"/>
</dbReference>
<dbReference type="InterPro" id="IPR002828">
    <property type="entry name" value="SurE-like_Pase/nucleotidase"/>
</dbReference>
<dbReference type="STRING" id="28136.SAMN02745202_01736"/>
<dbReference type="EC" id="3.1.3.5" evidence="5"/>
<dbReference type="Pfam" id="PF01975">
    <property type="entry name" value="SurE"/>
    <property type="match status" value="1"/>
</dbReference>
<dbReference type="GO" id="GO:0046872">
    <property type="term" value="F:metal ion binding"/>
    <property type="evidence" value="ECO:0007669"/>
    <property type="project" value="UniProtKB-UniRule"/>
</dbReference>
<feature type="domain" description="Survival protein SurE-like phosphatase/nucleotidase" evidence="6">
    <location>
        <begin position="8"/>
        <end position="191"/>
    </location>
</feature>
<keyword evidence="3 5" id="KW-0479">Metal-binding</keyword>
<evidence type="ECO:0000256" key="4">
    <source>
        <dbReference type="ARBA" id="ARBA00022801"/>
    </source>
</evidence>
<gene>
    <name evidence="5" type="primary">surE</name>
    <name evidence="7" type="ORF">SAMN02745202_01736</name>
</gene>
<dbReference type="SUPFAM" id="SSF64167">
    <property type="entry name" value="SurE-like"/>
    <property type="match status" value="1"/>
</dbReference>
<dbReference type="InterPro" id="IPR036523">
    <property type="entry name" value="SurE-like_sf"/>
</dbReference>
<comment type="similarity">
    <text evidence="2 5">Belongs to the SurE nucleotidase family.</text>
</comment>
<sequence length="258" mass="28717">MAQNRPFILISNDDGYHANGIKTLVSFLKNQADLLVCAPESGRSGFSCAFSAAVPLRLKQRHNMGEIEVWSCNGTPVDCIKLALSELCHARRPDLILSGINHGDNASVNHHYSGTIGAAKEGCMKYIPSMALSTCNDDEDADLSYLQSDVLALVKRVMQEGLPKGVYLNVNFPAQPPFKGIKTCRMAHGSWVNEVERFTHPHNYDYFWMAGHYQNDEPASEDTDEWALAHGCVAVTPLKIDTTDYSFLQKIHSWDTHF</sequence>
<dbReference type="EMBL" id="FUXK01000020">
    <property type="protein sequence ID" value="SKA00177.1"/>
    <property type="molecule type" value="Genomic_DNA"/>
</dbReference>
<protein>
    <recommendedName>
        <fullName evidence="5">5'-nucleotidase SurE</fullName>
        <ecNumber evidence="5">3.1.3.5</ecNumber>
    </recommendedName>
    <alternativeName>
        <fullName evidence="5">Nucleoside 5'-monophosphate phosphohydrolase</fullName>
    </alternativeName>
</protein>
<feature type="binding site" evidence="5">
    <location>
        <position position="14"/>
    </location>
    <ligand>
        <name>a divalent metal cation</name>
        <dbReference type="ChEBI" id="CHEBI:60240"/>
    </ligand>
</feature>
<name>A0A1T4Q956_9BACT</name>
<proteinExistence type="inferred from homology"/>
<keyword evidence="4 5" id="KW-0378">Hydrolase</keyword>
<dbReference type="HAMAP" id="MF_00060">
    <property type="entry name" value="SurE"/>
    <property type="match status" value="1"/>
</dbReference>
<dbReference type="Gene3D" id="3.40.1210.10">
    <property type="entry name" value="Survival protein SurE-like phosphatase/nucleotidase"/>
    <property type="match status" value="1"/>
</dbReference>
<evidence type="ECO:0000256" key="2">
    <source>
        <dbReference type="ARBA" id="ARBA00011062"/>
    </source>
</evidence>
<feature type="binding site" evidence="5">
    <location>
        <position position="13"/>
    </location>
    <ligand>
        <name>a divalent metal cation</name>
        <dbReference type="ChEBI" id="CHEBI:60240"/>
    </ligand>
</feature>
<evidence type="ECO:0000259" key="6">
    <source>
        <dbReference type="Pfam" id="PF01975"/>
    </source>
</evidence>
<keyword evidence="5" id="KW-0963">Cytoplasm</keyword>
<dbReference type="NCBIfam" id="TIGR00087">
    <property type="entry name" value="surE"/>
    <property type="match status" value="1"/>
</dbReference>
<comment type="cofactor">
    <cofactor evidence="5">
        <name>a divalent metal cation</name>
        <dbReference type="ChEBI" id="CHEBI:60240"/>
    </cofactor>
    <text evidence="5">Binds 1 divalent metal cation per subunit.</text>
</comment>
<comment type="function">
    <text evidence="5">Nucleotidase that shows phosphatase activity on nucleoside 5'-monophosphates.</text>
</comment>
<dbReference type="eggNOG" id="COG0496">
    <property type="taxonomic scope" value="Bacteria"/>
</dbReference>